<feature type="domain" description="ABC transmembrane type-1" evidence="8">
    <location>
        <begin position="96"/>
        <end position="305"/>
    </location>
</feature>
<keyword evidence="3" id="KW-1003">Cell membrane</keyword>
<evidence type="ECO:0000256" key="4">
    <source>
        <dbReference type="ARBA" id="ARBA00022692"/>
    </source>
</evidence>
<dbReference type="CDD" id="cd06261">
    <property type="entry name" value="TM_PBP2"/>
    <property type="match status" value="1"/>
</dbReference>
<dbReference type="InterPro" id="IPR000515">
    <property type="entry name" value="MetI-like"/>
</dbReference>
<dbReference type="SUPFAM" id="SSF161098">
    <property type="entry name" value="MetI-like"/>
    <property type="match status" value="1"/>
</dbReference>
<keyword evidence="2 7" id="KW-0813">Transport</keyword>
<reference evidence="9 10" key="1">
    <citation type="submission" date="2018-10" db="EMBL/GenBank/DDBJ databases">
        <title>Xanthobacter tagetidis genome sequencing and assembly.</title>
        <authorList>
            <person name="Maclea K.S."/>
            <person name="Goen A.E."/>
            <person name="Fatima S.A."/>
        </authorList>
    </citation>
    <scope>NUCLEOTIDE SEQUENCE [LARGE SCALE GENOMIC DNA]</scope>
    <source>
        <strain evidence="9 10">ATCC 700314</strain>
    </source>
</reference>
<keyword evidence="10" id="KW-1185">Reference proteome</keyword>
<dbReference type="InterPro" id="IPR035906">
    <property type="entry name" value="MetI-like_sf"/>
</dbReference>
<name>A0A3L7ALI9_9HYPH</name>
<comment type="caution">
    <text evidence="9">The sequence shown here is derived from an EMBL/GenBank/DDBJ whole genome shotgun (WGS) entry which is preliminary data.</text>
</comment>
<dbReference type="InterPro" id="IPR045621">
    <property type="entry name" value="BPD_transp_1_N"/>
</dbReference>
<comment type="similarity">
    <text evidence="7">Belongs to the binding-protein-dependent transport system permease family.</text>
</comment>
<evidence type="ECO:0000256" key="7">
    <source>
        <dbReference type="RuleBase" id="RU363032"/>
    </source>
</evidence>
<evidence type="ECO:0000256" key="2">
    <source>
        <dbReference type="ARBA" id="ARBA00022448"/>
    </source>
</evidence>
<evidence type="ECO:0000256" key="6">
    <source>
        <dbReference type="ARBA" id="ARBA00023136"/>
    </source>
</evidence>
<protein>
    <submittedName>
        <fullName evidence="9">ABC transporter permease</fullName>
    </submittedName>
</protein>
<sequence length="315" mass="33968">MLLRYAIRRLIGAIPTLLLASMLVFLISHLAPGDPASQILGSYASPAELEQAREDMGLNAPLPVQYERWLLRAATGDLGRSINWNLPVSEMIVERLPRTAGLAVLALTISILLGVPLGIIAGVRQNRLSDRLAMLVSLLGLSVPDFVVGLLLVIVFTVQLGLLPSLGYVSFSSSPYQWALHMIMPAFALGYLMTAVTARMTRASIIENLGQEFVLSARAKGLSERRVVGVHVLKAAMIPVVTVIGINLGAVFRGAVVIEAIFAIPGIGGLMMSAISARDYPVIQGCLLVSVTIYIFVNLAVDLVYAVLDPRIRYR</sequence>
<dbReference type="RefSeq" id="WP_121622222.1">
    <property type="nucleotide sequence ID" value="NZ_JACIIW010000006.1"/>
</dbReference>
<evidence type="ECO:0000256" key="1">
    <source>
        <dbReference type="ARBA" id="ARBA00004651"/>
    </source>
</evidence>
<dbReference type="Proteomes" id="UP000269692">
    <property type="component" value="Unassembled WGS sequence"/>
</dbReference>
<feature type="transmembrane region" description="Helical" evidence="7">
    <location>
        <begin position="227"/>
        <end position="248"/>
    </location>
</feature>
<evidence type="ECO:0000313" key="9">
    <source>
        <dbReference type="EMBL" id="RLP80428.1"/>
    </source>
</evidence>
<feature type="transmembrane region" description="Helical" evidence="7">
    <location>
        <begin position="135"/>
        <end position="158"/>
    </location>
</feature>
<dbReference type="Pfam" id="PF19300">
    <property type="entry name" value="BPD_transp_1_N"/>
    <property type="match status" value="1"/>
</dbReference>
<dbReference type="OrthoDB" id="9807402at2"/>
<feature type="transmembrane region" description="Helical" evidence="7">
    <location>
        <begin position="178"/>
        <end position="198"/>
    </location>
</feature>
<evidence type="ECO:0000256" key="5">
    <source>
        <dbReference type="ARBA" id="ARBA00022989"/>
    </source>
</evidence>
<feature type="transmembrane region" description="Helical" evidence="7">
    <location>
        <begin position="287"/>
        <end position="308"/>
    </location>
</feature>
<feature type="transmembrane region" description="Helical" evidence="7">
    <location>
        <begin position="254"/>
        <end position="275"/>
    </location>
</feature>
<dbReference type="Pfam" id="PF00528">
    <property type="entry name" value="BPD_transp_1"/>
    <property type="match status" value="1"/>
</dbReference>
<dbReference type="Gene3D" id="1.10.3720.10">
    <property type="entry name" value="MetI-like"/>
    <property type="match status" value="1"/>
</dbReference>
<accession>A0A3L7ALI9</accession>
<dbReference type="PROSITE" id="PS50928">
    <property type="entry name" value="ABC_TM1"/>
    <property type="match status" value="1"/>
</dbReference>
<keyword evidence="4 7" id="KW-0812">Transmembrane</keyword>
<proteinExistence type="inferred from homology"/>
<dbReference type="AlphaFoldDB" id="A0A3L7ALI9"/>
<keyword evidence="5 7" id="KW-1133">Transmembrane helix</keyword>
<gene>
    <name evidence="9" type="ORF">D9R14_05040</name>
</gene>
<feature type="transmembrane region" description="Helical" evidence="7">
    <location>
        <begin position="100"/>
        <end position="123"/>
    </location>
</feature>
<dbReference type="GO" id="GO:0005886">
    <property type="term" value="C:plasma membrane"/>
    <property type="evidence" value="ECO:0007669"/>
    <property type="project" value="UniProtKB-SubCell"/>
</dbReference>
<organism evidence="9 10">
    <name type="scientific">Xanthobacter tagetidis</name>
    <dbReference type="NCBI Taxonomy" id="60216"/>
    <lineage>
        <taxon>Bacteria</taxon>
        <taxon>Pseudomonadati</taxon>
        <taxon>Pseudomonadota</taxon>
        <taxon>Alphaproteobacteria</taxon>
        <taxon>Hyphomicrobiales</taxon>
        <taxon>Xanthobacteraceae</taxon>
        <taxon>Xanthobacter</taxon>
    </lineage>
</organism>
<dbReference type="PANTHER" id="PTHR43163">
    <property type="entry name" value="DIPEPTIDE TRANSPORT SYSTEM PERMEASE PROTEIN DPPB-RELATED"/>
    <property type="match status" value="1"/>
</dbReference>
<dbReference type="GO" id="GO:0055085">
    <property type="term" value="P:transmembrane transport"/>
    <property type="evidence" value="ECO:0007669"/>
    <property type="project" value="InterPro"/>
</dbReference>
<comment type="subcellular location">
    <subcellularLocation>
        <location evidence="1 7">Cell membrane</location>
        <topology evidence="1 7">Multi-pass membrane protein</topology>
    </subcellularLocation>
</comment>
<evidence type="ECO:0000313" key="10">
    <source>
        <dbReference type="Proteomes" id="UP000269692"/>
    </source>
</evidence>
<evidence type="ECO:0000259" key="8">
    <source>
        <dbReference type="PROSITE" id="PS50928"/>
    </source>
</evidence>
<dbReference type="EMBL" id="RCTF01000003">
    <property type="protein sequence ID" value="RLP80428.1"/>
    <property type="molecule type" value="Genomic_DNA"/>
</dbReference>
<dbReference type="PANTHER" id="PTHR43163:SF6">
    <property type="entry name" value="DIPEPTIDE TRANSPORT SYSTEM PERMEASE PROTEIN DPPB-RELATED"/>
    <property type="match status" value="1"/>
</dbReference>
<keyword evidence="6 7" id="KW-0472">Membrane</keyword>
<evidence type="ECO:0000256" key="3">
    <source>
        <dbReference type="ARBA" id="ARBA00022475"/>
    </source>
</evidence>
<feature type="transmembrane region" description="Helical" evidence="7">
    <location>
        <begin position="12"/>
        <end position="31"/>
    </location>
</feature>